<feature type="transmembrane region" description="Helical" evidence="1">
    <location>
        <begin position="229"/>
        <end position="249"/>
    </location>
</feature>
<dbReference type="EMBL" id="CP114014">
    <property type="protein sequence ID" value="XAY05677.1"/>
    <property type="molecule type" value="Genomic_DNA"/>
</dbReference>
<feature type="transmembrane region" description="Helical" evidence="1">
    <location>
        <begin position="138"/>
        <end position="155"/>
    </location>
</feature>
<feature type="transmembrane region" description="Helical" evidence="1">
    <location>
        <begin position="261"/>
        <end position="280"/>
    </location>
</feature>
<keyword evidence="1" id="KW-1133">Transmembrane helix</keyword>
<protein>
    <submittedName>
        <fullName evidence="2">Uncharacterized protein</fullName>
    </submittedName>
</protein>
<proteinExistence type="predicted"/>
<feature type="transmembrane region" description="Helical" evidence="1">
    <location>
        <begin position="175"/>
        <end position="194"/>
    </location>
</feature>
<reference evidence="2" key="1">
    <citation type="submission" date="2022-12" db="EMBL/GenBank/DDBJ databases">
        <title>Paraconexibacter alkalitolerans sp. nov. and Baekduia alba sp. nov., isolated from soil and emended description of the genera Paraconexibacter (Chun et al., 2020) and Baekduia (An et al., 2020).</title>
        <authorList>
            <person name="Vieira S."/>
            <person name="Huber K.J."/>
            <person name="Geppert A."/>
            <person name="Wolf J."/>
            <person name="Neumann-Schaal M."/>
            <person name="Muesken M."/>
            <person name="Overmann J."/>
        </authorList>
    </citation>
    <scope>NUCLEOTIDE SEQUENCE</scope>
    <source>
        <strain evidence="2">AEG42_29</strain>
    </source>
</reference>
<feature type="transmembrane region" description="Helical" evidence="1">
    <location>
        <begin position="107"/>
        <end position="126"/>
    </location>
</feature>
<dbReference type="KEGG" id="parq:DSM112329_02535"/>
<evidence type="ECO:0000313" key="2">
    <source>
        <dbReference type="EMBL" id="XAY05677.1"/>
    </source>
</evidence>
<name>A0AAU7AVK2_9ACTN</name>
<sequence>MTEAVFVAVVALRLLIPLGIPKYPLPFIIAALLLDGVDQTIFQAVDATSVLDNYQDYDKALDVYYLTIAYASTFRNWLDPDALAVARFLFYYRLAGTLAFELTGVRALLIIFPNTFEYFFIFYELVRLRWNPARMSRGLVIGAAAAIWICIKLPQEYWIHIAELDVTDEQAANPWLLPAFLAACALVASGLWPLRSRLPPADRTPDLHVDAYIDRPTSCAVTPRRDMNAILSVATAEKVLLLATIAVIFSQVLDGIRASSFQLVIGVGTIVTLNAVISLWRVERGSRYGSTVAQFTAMVTVNLAILGAGVLLRRTAGVSAYLPIADAAFFLLLISMVIAMYDRYRIIGNLSLDKRPRLRRRLRDMRQVAH</sequence>
<dbReference type="AlphaFoldDB" id="A0AAU7AVK2"/>
<keyword evidence="1" id="KW-0472">Membrane</keyword>
<accession>A0AAU7AVK2</accession>
<keyword evidence="1" id="KW-0812">Transmembrane</keyword>
<gene>
    <name evidence="2" type="ORF">DSM112329_02535</name>
</gene>
<evidence type="ECO:0000256" key="1">
    <source>
        <dbReference type="SAM" id="Phobius"/>
    </source>
</evidence>
<organism evidence="2">
    <name type="scientific">Paraconexibacter sp. AEG42_29</name>
    <dbReference type="NCBI Taxonomy" id="2997339"/>
    <lineage>
        <taxon>Bacteria</taxon>
        <taxon>Bacillati</taxon>
        <taxon>Actinomycetota</taxon>
        <taxon>Thermoleophilia</taxon>
        <taxon>Solirubrobacterales</taxon>
        <taxon>Paraconexibacteraceae</taxon>
        <taxon>Paraconexibacter</taxon>
    </lineage>
</organism>
<dbReference type="RefSeq" id="WP_354702181.1">
    <property type="nucleotide sequence ID" value="NZ_CP114014.1"/>
</dbReference>
<feature type="transmembrane region" description="Helical" evidence="1">
    <location>
        <begin position="292"/>
        <end position="312"/>
    </location>
</feature>
<feature type="transmembrane region" description="Helical" evidence="1">
    <location>
        <begin position="318"/>
        <end position="341"/>
    </location>
</feature>